<evidence type="ECO:0000259" key="11">
    <source>
        <dbReference type="Pfam" id="PF07715"/>
    </source>
</evidence>
<dbReference type="InterPro" id="IPR037066">
    <property type="entry name" value="Plug_dom_sf"/>
</dbReference>
<dbReference type="EMBL" id="JAATJH010000001">
    <property type="protein sequence ID" value="NJC24925.1"/>
    <property type="molecule type" value="Genomic_DNA"/>
</dbReference>
<proteinExistence type="inferred from homology"/>
<dbReference type="NCBIfam" id="TIGR04056">
    <property type="entry name" value="OMP_RagA_SusC"/>
    <property type="match status" value="1"/>
</dbReference>
<feature type="domain" description="TonB-dependent receptor plug" evidence="11">
    <location>
        <begin position="3"/>
        <end position="87"/>
    </location>
</feature>
<sequence length="824" mass="89953">MVQQNSGDPAGGISIRLRGATTITGSSDPLYIIDGIIVNNSSNNLVDLGGNSQNRLVDINPADIDRIEVIKGAAAAAIYGSRASNGVVQIFTKRGKQGAPRINFTTNFRVNQLRNQIDYNTVPLAWEDRADLTNLNTVPVERFNYQDDIFATGYGTDNNVSISGGSDKTRYFISGGYLSNEGAVKNTSFQRFTGRLNLDQEINNWLSLSFGLNYARSSSNDIPNGGIASSYGAITGFLFANNENDPRPNADGVYPGVSIIPRTNPLEAVNRLDFGSTTNRTITNLSLTAVPTENLTIKYLLGVDFTNSSATGFIPIGNTSPEPGGFSRRADVNGLQYNNDLNASYNFNVAERIASTTVVGGTWQYEDNQQIAIQSSRIAPFINISSLGELTEPGERRFEISYWGAFVQQTFGFNNKLFLTGALRLDGSSVFGPDERGQLYGKVSGSYVLSEENFWEAGLGSFVNTFKLRASWGQAGNLTAIGPFERLSNFRVTNYLGTTPAFPAASLGNTSLAPERQEEVEVGFDAGFLNNRVGLEFTYYRQRVTDLLLRRELAPSTGYGLRTENVGELENSGIELALNATPVKTADFVWDVTATYANNTNEITSVAGGGQITFNGSFSTSAVIEGEPIGVFYRQFYARDEAGNLLLNDAGFPFSGRTEEGLTSKVLGDPNPDWFGSFINEFKYKNFGMRVQFDAVQGFDIFNWNRRLLDNPLFGGGAGVGEELLGNRQKGYGGAVANIFEEFVEDGSFVKLREFSLNYSFRPRTDAIESVRISLVGRNLISWDSYSGWDPEINTAGQSNGVRGFDFAGVPIPRTYQVGLNLSF</sequence>
<evidence type="ECO:0000256" key="2">
    <source>
        <dbReference type="ARBA" id="ARBA00022448"/>
    </source>
</evidence>
<comment type="similarity">
    <text evidence="8 9">Belongs to the TonB-dependent receptor family.</text>
</comment>
<comment type="subcellular location">
    <subcellularLocation>
        <location evidence="1 8">Cell outer membrane</location>
        <topology evidence="1 8">Multi-pass membrane protein</topology>
    </subcellularLocation>
</comment>
<dbReference type="Pfam" id="PF07715">
    <property type="entry name" value="Plug"/>
    <property type="match status" value="1"/>
</dbReference>
<comment type="caution">
    <text evidence="12">The sequence shown here is derived from an EMBL/GenBank/DDBJ whole genome shotgun (WGS) entry which is preliminary data.</text>
</comment>
<evidence type="ECO:0000256" key="1">
    <source>
        <dbReference type="ARBA" id="ARBA00004571"/>
    </source>
</evidence>
<dbReference type="Pfam" id="PF00593">
    <property type="entry name" value="TonB_dep_Rec_b-barrel"/>
    <property type="match status" value="1"/>
</dbReference>
<dbReference type="InterPro" id="IPR036942">
    <property type="entry name" value="Beta-barrel_TonB_sf"/>
</dbReference>
<evidence type="ECO:0000256" key="5">
    <source>
        <dbReference type="ARBA" id="ARBA00023077"/>
    </source>
</evidence>
<keyword evidence="6 8" id="KW-0472">Membrane</keyword>
<dbReference type="InterPro" id="IPR012910">
    <property type="entry name" value="Plug_dom"/>
</dbReference>
<dbReference type="Gene3D" id="2.40.170.20">
    <property type="entry name" value="TonB-dependent receptor, beta-barrel domain"/>
    <property type="match status" value="1"/>
</dbReference>
<evidence type="ECO:0000256" key="9">
    <source>
        <dbReference type="RuleBase" id="RU003357"/>
    </source>
</evidence>
<dbReference type="PROSITE" id="PS52016">
    <property type="entry name" value="TONB_DEPENDENT_REC_3"/>
    <property type="match status" value="1"/>
</dbReference>
<protein>
    <submittedName>
        <fullName evidence="12">TonB-linked SusC/RagA family outer membrane protein</fullName>
    </submittedName>
</protein>
<gene>
    <name evidence="12" type="ORF">GGR27_000406</name>
</gene>
<keyword evidence="3 8" id="KW-1134">Transmembrane beta strand</keyword>
<evidence type="ECO:0000313" key="12">
    <source>
        <dbReference type="EMBL" id="NJC24925.1"/>
    </source>
</evidence>
<keyword evidence="4 8" id="KW-0812">Transmembrane</keyword>
<evidence type="ECO:0000256" key="6">
    <source>
        <dbReference type="ARBA" id="ARBA00023136"/>
    </source>
</evidence>
<accession>A0ABX0X6T2</accession>
<feature type="domain" description="TonB-dependent receptor-like beta-barrel" evidence="10">
    <location>
        <begin position="230"/>
        <end position="604"/>
    </location>
</feature>
<evidence type="ECO:0000256" key="4">
    <source>
        <dbReference type="ARBA" id="ARBA00022692"/>
    </source>
</evidence>
<keyword evidence="13" id="KW-1185">Reference proteome</keyword>
<evidence type="ECO:0000313" key="13">
    <source>
        <dbReference type="Proteomes" id="UP000770785"/>
    </source>
</evidence>
<dbReference type="InterPro" id="IPR039426">
    <property type="entry name" value="TonB-dep_rcpt-like"/>
</dbReference>
<evidence type="ECO:0000256" key="7">
    <source>
        <dbReference type="ARBA" id="ARBA00023237"/>
    </source>
</evidence>
<name>A0ABX0X6T2_9BACT</name>
<evidence type="ECO:0000256" key="8">
    <source>
        <dbReference type="PROSITE-ProRule" id="PRU01360"/>
    </source>
</evidence>
<evidence type="ECO:0000256" key="3">
    <source>
        <dbReference type="ARBA" id="ARBA00022452"/>
    </source>
</evidence>
<keyword evidence="2 8" id="KW-0813">Transport</keyword>
<dbReference type="SUPFAM" id="SSF56935">
    <property type="entry name" value="Porins"/>
    <property type="match status" value="1"/>
</dbReference>
<keyword evidence="5 9" id="KW-0798">TonB box</keyword>
<dbReference type="Gene3D" id="2.170.130.10">
    <property type="entry name" value="TonB-dependent receptor, plug domain"/>
    <property type="match status" value="1"/>
</dbReference>
<reference evidence="12 13" key="1">
    <citation type="submission" date="2020-03" db="EMBL/GenBank/DDBJ databases">
        <title>Genomic Encyclopedia of Type Strains, Phase IV (KMG-IV): sequencing the most valuable type-strain genomes for metagenomic binning, comparative biology and taxonomic classification.</title>
        <authorList>
            <person name="Goeker M."/>
        </authorList>
    </citation>
    <scope>NUCLEOTIDE SEQUENCE [LARGE SCALE GENOMIC DNA]</scope>
    <source>
        <strain evidence="12 13">DSM 105096</strain>
    </source>
</reference>
<dbReference type="InterPro" id="IPR023996">
    <property type="entry name" value="TonB-dep_OMP_SusC/RagA"/>
</dbReference>
<keyword evidence="7 8" id="KW-0998">Cell outer membrane</keyword>
<dbReference type="Proteomes" id="UP000770785">
    <property type="component" value="Unassembled WGS sequence"/>
</dbReference>
<evidence type="ECO:0000259" key="10">
    <source>
        <dbReference type="Pfam" id="PF00593"/>
    </source>
</evidence>
<dbReference type="InterPro" id="IPR000531">
    <property type="entry name" value="Beta-barrel_TonB"/>
</dbReference>
<organism evidence="12 13">
    <name type="scientific">Neolewinella antarctica</name>
    <dbReference type="NCBI Taxonomy" id="442734"/>
    <lineage>
        <taxon>Bacteria</taxon>
        <taxon>Pseudomonadati</taxon>
        <taxon>Bacteroidota</taxon>
        <taxon>Saprospiria</taxon>
        <taxon>Saprospirales</taxon>
        <taxon>Lewinellaceae</taxon>
        <taxon>Neolewinella</taxon>
    </lineage>
</organism>